<organism evidence="2">
    <name type="scientific">Taenia solium</name>
    <name type="common">Pork tapeworm</name>
    <dbReference type="NCBI Taxonomy" id="6204"/>
    <lineage>
        <taxon>Eukaryota</taxon>
        <taxon>Metazoa</taxon>
        <taxon>Spiralia</taxon>
        <taxon>Lophotrochozoa</taxon>
        <taxon>Platyhelminthes</taxon>
        <taxon>Cestoda</taxon>
        <taxon>Eucestoda</taxon>
        <taxon>Cyclophyllidea</taxon>
        <taxon>Taeniidae</taxon>
        <taxon>Taenia</taxon>
    </lineage>
</organism>
<dbReference type="EMBL" id="KX906693">
    <property type="protein sequence ID" value="AQQ11629.1"/>
    <property type="molecule type" value="mRNA"/>
</dbReference>
<dbReference type="AlphaFoldDB" id="A0A1S5WII3"/>
<feature type="transmembrane region" description="Helical" evidence="1">
    <location>
        <begin position="70"/>
        <end position="94"/>
    </location>
</feature>
<sequence length="211" mass="22753">MNCLLGCVRLILAFLNLLLFIAFAVVGVIGLLLKYNSKFLFGLLEKATAKWPQKEMQDVVQFIQSNGSGLAIGFIVLGFAVAIIALIGLFALFCKNRFLGFIYIALLAVLSIIELGLIIYLFAIPGNDGGEFCCGLKGFGDFDGLLPSLQYPPPCCKVNITTASSAQPPKTCDQNEAKKESVGGCSEKVEDFLAKYKSLFIGISCGVLVFQ</sequence>
<keyword evidence="1" id="KW-0812">Transmembrane</keyword>
<accession>A0A1S5WII3</accession>
<feature type="transmembrane region" description="Helical" evidence="1">
    <location>
        <begin position="12"/>
        <end position="33"/>
    </location>
</feature>
<keyword evidence="1" id="KW-0472">Membrane</keyword>
<reference evidence="2" key="1">
    <citation type="submission" date="2016-09" db="EMBL/GenBank/DDBJ databases">
        <title>Use of loop domain of tetraspanin 1 and 7 of Taenia solium as a serogical marker for diagnosis of porcine cistycercosis.</title>
        <authorList>
            <person name="Antitupa I."/>
            <person name="Leon Janampa N."/>
            <person name="Pajuelo M."/>
            <person name="Sheen P."/>
            <person name="Zimic M."/>
        </authorList>
    </citation>
    <scope>NUCLEOTIDE SEQUENCE</scope>
</reference>
<evidence type="ECO:0000313" key="2">
    <source>
        <dbReference type="EMBL" id="AQQ11629.1"/>
    </source>
</evidence>
<protein>
    <submittedName>
        <fullName evidence="2">Tetraspanin-1</fullName>
    </submittedName>
</protein>
<evidence type="ECO:0000256" key="1">
    <source>
        <dbReference type="SAM" id="Phobius"/>
    </source>
</evidence>
<proteinExistence type="evidence at transcript level"/>
<keyword evidence="1" id="KW-1133">Transmembrane helix</keyword>
<feature type="transmembrane region" description="Helical" evidence="1">
    <location>
        <begin position="101"/>
        <end position="123"/>
    </location>
</feature>
<name>A0A1S5WII3_TAESO</name>